<keyword evidence="1" id="KW-0812">Transmembrane</keyword>
<organism evidence="2 3">
    <name type="scientific">Galemys pyrenaicus</name>
    <name type="common">Iberian desman</name>
    <name type="synonym">Pyrenean desman</name>
    <dbReference type="NCBI Taxonomy" id="202257"/>
    <lineage>
        <taxon>Eukaryota</taxon>
        <taxon>Metazoa</taxon>
        <taxon>Chordata</taxon>
        <taxon>Craniata</taxon>
        <taxon>Vertebrata</taxon>
        <taxon>Euteleostomi</taxon>
        <taxon>Mammalia</taxon>
        <taxon>Eutheria</taxon>
        <taxon>Laurasiatheria</taxon>
        <taxon>Eulipotyphla</taxon>
        <taxon>Talpidae</taxon>
        <taxon>Galemys</taxon>
    </lineage>
</organism>
<keyword evidence="1" id="KW-1133">Transmembrane helix</keyword>
<name>A0A8J6AM10_GALPY</name>
<dbReference type="EMBL" id="JAGFMF010011514">
    <property type="protein sequence ID" value="KAG8520755.1"/>
    <property type="molecule type" value="Genomic_DNA"/>
</dbReference>
<reference evidence="2" key="1">
    <citation type="journal article" date="2021" name="Evol. Appl.">
        <title>The genome of the Pyrenean desman and the effects of bottlenecks and inbreeding on the genomic landscape of an endangered species.</title>
        <authorList>
            <person name="Escoda L."/>
            <person name="Castresana J."/>
        </authorList>
    </citation>
    <scope>NUCLEOTIDE SEQUENCE</scope>
    <source>
        <strain evidence="2">IBE-C5619</strain>
    </source>
</reference>
<protein>
    <submittedName>
        <fullName evidence="2">HLA class I histocompatibility antigen, A-69 alpha chain</fullName>
    </submittedName>
</protein>
<gene>
    <name evidence="2" type="ORF">J0S82_004635</name>
</gene>
<evidence type="ECO:0000256" key="1">
    <source>
        <dbReference type="SAM" id="Phobius"/>
    </source>
</evidence>
<keyword evidence="3" id="KW-1185">Reference proteome</keyword>
<feature type="non-terminal residue" evidence="2">
    <location>
        <position position="1"/>
    </location>
</feature>
<accession>A0A8J6AM10</accession>
<dbReference type="AlphaFoldDB" id="A0A8J6AM10"/>
<sequence>LALLDLSRHSCSDHLAQVGELREGRENEEPPGGQVHAVVAQRTGTPRGKWNNDQNRVLGPGLLPCGHYLDLAARWGGPNLGCATGGYQALGDGTFQKWAAVMVPSGQEQRYTCHGDVGTGALLRGIRSPSGDLQRVRMRPGAQGLIFPSLPVPPPQSSITTAGIVAGLVLGAVLTGAAVAAAVMWRKKHSDREGNEDLVDKEEPTLRLKVNVDQGFGPWPLGTVLMDPLRETPISDPPVVSSLVLFVVPQAVTASKALMFLSAPKGETLEAFVGGAGAERMDQVMGSCE</sequence>
<keyword evidence="1" id="KW-0472">Membrane</keyword>
<feature type="transmembrane region" description="Helical" evidence="1">
    <location>
        <begin position="162"/>
        <end position="185"/>
    </location>
</feature>
<comment type="caution">
    <text evidence="2">The sequence shown here is derived from an EMBL/GenBank/DDBJ whole genome shotgun (WGS) entry which is preliminary data.</text>
</comment>
<feature type="non-terminal residue" evidence="2">
    <location>
        <position position="289"/>
    </location>
</feature>
<evidence type="ECO:0000313" key="3">
    <source>
        <dbReference type="Proteomes" id="UP000700334"/>
    </source>
</evidence>
<proteinExistence type="predicted"/>
<dbReference type="Proteomes" id="UP000700334">
    <property type="component" value="Unassembled WGS sequence"/>
</dbReference>
<evidence type="ECO:0000313" key="2">
    <source>
        <dbReference type="EMBL" id="KAG8520755.1"/>
    </source>
</evidence>